<dbReference type="GO" id="GO:0032993">
    <property type="term" value="C:protein-DNA complex"/>
    <property type="evidence" value="ECO:0007669"/>
    <property type="project" value="TreeGrafter"/>
</dbReference>
<dbReference type="EMBL" id="CP016282">
    <property type="protein sequence ID" value="ANP71880.1"/>
    <property type="molecule type" value="Genomic_DNA"/>
</dbReference>
<feature type="domain" description="Response regulatory" evidence="4">
    <location>
        <begin position="2"/>
        <end position="116"/>
    </location>
</feature>
<organism evidence="6 7">
    <name type="scientific">Cryobacterium arcticum</name>
    <dbReference type="NCBI Taxonomy" id="670052"/>
    <lineage>
        <taxon>Bacteria</taxon>
        <taxon>Bacillati</taxon>
        <taxon>Actinomycetota</taxon>
        <taxon>Actinomycetes</taxon>
        <taxon>Micrococcales</taxon>
        <taxon>Microbacteriaceae</taxon>
        <taxon>Cryobacterium</taxon>
    </lineage>
</organism>
<dbReference type="GO" id="GO:0005829">
    <property type="term" value="C:cytosol"/>
    <property type="evidence" value="ECO:0007669"/>
    <property type="project" value="TreeGrafter"/>
</dbReference>
<gene>
    <name evidence="6" type="ORF">PA27867_0913</name>
</gene>
<evidence type="ECO:0000256" key="2">
    <source>
        <dbReference type="PROSITE-ProRule" id="PRU00169"/>
    </source>
</evidence>
<dbReference type="STRING" id="670052.PA27867_0913"/>
<dbReference type="InterPro" id="IPR039420">
    <property type="entry name" value="WalR-like"/>
</dbReference>
<reference evidence="6 7" key="1">
    <citation type="submission" date="2016-06" db="EMBL/GenBank/DDBJ databases">
        <title>Genome sequencing of Cryobacterium arcticum PAMC 27867.</title>
        <authorList>
            <person name="Lee J."/>
            <person name="Kim O.-S."/>
        </authorList>
    </citation>
    <scope>NUCLEOTIDE SEQUENCE [LARGE SCALE GENOMIC DNA]</scope>
    <source>
        <strain evidence="6 7">PAMC 27867</strain>
    </source>
</reference>
<dbReference type="Proteomes" id="UP000092582">
    <property type="component" value="Chromosome 1"/>
</dbReference>
<dbReference type="AlphaFoldDB" id="A0A1B1BH38"/>
<feature type="DNA-binding region" description="OmpR/PhoB-type" evidence="3">
    <location>
        <begin position="124"/>
        <end position="222"/>
    </location>
</feature>
<dbReference type="KEGG" id="cart:PA27867_0913"/>
<keyword evidence="2" id="KW-0597">Phosphoprotein</keyword>
<dbReference type="SMART" id="SM00862">
    <property type="entry name" value="Trans_reg_C"/>
    <property type="match status" value="1"/>
</dbReference>
<dbReference type="Pfam" id="PF00486">
    <property type="entry name" value="Trans_reg_C"/>
    <property type="match status" value="1"/>
</dbReference>
<dbReference type="Pfam" id="PF00072">
    <property type="entry name" value="Response_reg"/>
    <property type="match status" value="1"/>
</dbReference>
<dbReference type="SUPFAM" id="SSF52172">
    <property type="entry name" value="CheY-like"/>
    <property type="match status" value="1"/>
</dbReference>
<dbReference type="SUPFAM" id="SSF46894">
    <property type="entry name" value="C-terminal effector domain of the bipartite response regulators"/>
    <property type="match status" value="1"/>
</dbReference>
<dbReference type="Gene3D" id="1.10.10.10">
    <property type="entry name" value="Winged helix-like DNA-binding domain superfamily/Winged helix DNA-binding domain"/>
    <property type="match status" value="1"/>
</dbReference>
<evidence type="ECO:0000259" key="5">
    <source>
        <dbReference type="PROSITE" id="PS51755"/>
    </source>
</evidence>
<evidence type="ECO:0000256" key="3">
    <source>
        <dbReference type="PROSITE-ProRule" id="PRU01091"/>
    </source>
</evidence>
<dbReference type="CDD" id="cd17624">
    <property type="entry name" value="REC_OmpR_PmrA-like"/>
    <property type="match status" value="1"/>
</dbReference>
<feature type="domain" description="OmpR/PhoB-type" evidence="5">
    <location>
        <begin position="124"/>
        <end position="222"/>
    </location>
</feature>
<evidence type="ECO:0000256" key="1">
    <source>
        <dbReference type="ARBA" id="ARBA00023125"/>
    </source>
</evidence>
<dbReference type="GO" id="GO:0000976">
    <property type="term" value="F:transcription cis-regulatory region binding"/>
    <property type="evidence" value="ECO:0007669"/>
    <property type="project" value="TreeGrafter"/>
</dbReference>
<dbReference type="PROSITE" id="PS50110">
    <property type="entry name" value="RESPONSE_REGULATORY"/>
    <property type="match status" value="1"/>
</dbReference>
<proteinExistence type="predicted"/>
<dbReference type="Gene3D" id="6.10.250.690">
    <property type="match status" value="1"/>
</dbReference>
<evidence type="ECO:0000313" key="7">
    <source>
        <dbReference type="Proteomes" id="UP000092582"/>
    </source>
</evidence>
<protein>
    <submittedName>
        <fullName evidence="6">Transcriptional regulator</fullName>
    </submittedName>
</protein>
<dbReference type="GO" id="GO:0000156">
    <property type="term" value="F:phosphorelay response regulator activity"/>
    <property type="evidence" value="ECO:0007669"/>
    <property type="project" value="TreeGrafter"/>
</dbReference>
<dbReference type="InterPro" id="IPR036388">
    <property type="entry name" value="WH-like_DNA-bd_sf"/>
</dbReference>
<feature type="modified residue" description="4-aspartylphosphate" evidence="2">
    <location>
        <position position="51"/>
    </location>
</feature>
<dbReference type="InterPro" id="IPR001789">
    <property type="entry name" value="Sig_transdc_resp-reg_receiver"/>
</dbReference>
<dbReference type="InterPro" id="IPR011006">
    <property type="entry name" value="CheY-like_superfamily"/>
</dbReference>
<dbReference type="InterPro" id="IPR016032">
    <property type="entry name" value="Sig_transdc_resp-reg_C-effctor"/>
</dbReference>
<dbReference type="PROSITE" id="PS51755">
    <property type="entry name" value="OMPR_PHOB"/>
    <property type="match status" value="1"/>
</dbReference>
<dbReference type="SMART" id="SM00448">
    <property type="entry name" value="REC"/>
    <property type="match status" value="1"/>
</dbReference>
<dbReference type="PANTHER" id="PTHR48111">
    <property type="entry name" value="REGULATOR OF RPOS"/>
    <property type="match status" value="1"/>
</dbReference>
<dbReference type="Gene3D" id="3.40.50.2300">
    <property type="match status" value="1"/>
</dbReference>
<dbReference type="PANTHER" id="PTHR48111:SF36">
    <property type="entry name" value="TRANSCRIPTIONAL REGULATORY PROTEIN CUTR"/>
    <property type="match status" value="1"/>
</dbReference>
<dbReference type="GO" id="GO:0006355">
    <property type="term" value="P:regulation of DNA-templated transcription"/>
    <property type="evidence" value="ECO:0007669"/>
    <property type="project" value="InterPro"/>
</dbReference>
<keyword evidence="1 3" id="KW-0238">DNA-binding</keyword>
<evidence type="ECO:0000259" key="4">
    <source>
        <dbReference type="PROSITE" id="PS50110"/>
    </source>
</evidence>
<sequence>MKILVVEDDDQMGALIERGLQAEGYDTTRVSNGIDALIAISGDGFSLAAIDVMLPQMSGFEICRRIRESGSTMPVLLLTARDTVDDRVFGLDSGADDYLTKPFAFAELSARVRALMRRRSMGAPLTLEIGNLVLDSRDLRVTVAGRAVSMSPKEVALLRLLCSRAGTTVDRTTILEEIWNGTSHIDPNIVDQYISYLRRKIDTEAAGVRIVTVRGAGYAVELAE</sequence>
<dbReference type="CDD" id="cd00383">
    <property type="entry name" value="trans_reg_C"/>
    <property type="match status" value="1"/>
</dbReference>
<keyword evidence="7" id="KW-1185">Reference proteome</keyword>
<dbReference type="InterPro" id="IPR001867">
    <property type="entry name" value="OmpR/PhoB-type_DNA-bd"/>
</dbReference>
<dbReference type="RefSeq" id="WP_066593910.1">
    <property type="nucleotide sequence ID" value="NZ_CP016282.1"/>
</dbReference>
<name>A0A1B1BH38_9MICO</name>
<dbReference type="OrthoDB" id="9812490at2"/>
<evidence type="ECO:0000313" key="6">
    <source>
        <dbReference type="EMBL" id="ANP71880.1"/>
    </source>
</evidence>
<accession>A0A1B1BH38</accession>